<reference evidence="1" key="1">
    <citation type="submission" date="2024-02" db="EMBL/GenBank/DDBJ databases">
        <title>Metagenome Assembled Genome of Zalaria obscura JY119.</title>
        <authorList>
            <person name="Vighnesh L."/>
            <person name="Jagadeeshwari U."/>
            <person name="Venkata Ramana C."/>
            <person name="Sasikala C."/>
        </authorList>
    </citation>
    <scope>NUCLEOTIDE SEQUENCE</scope>
    <source>
        <strain evidence="1">JY119</strain>
    </source>
</reference>
<gene>
    <name evidence="1" type="ORF">M8818_007868</name>
</gene>
<organism evidence="1 2">
    <name type="scientific">Zalaria obscura</name>
    <dbReference type="NCBI Taxonomy" id="2024903"/>
    <lineage>
        <taxon>Eukaryota</taxon>
        <taxon>Fungi</taxon>
        <taxon>Dikarya</taxon>
        <taxon>Ascomycota</taxon>
        <taxon>Pezizomycotina</taxon>
        <taxon>Dothideomycetes</taxon>
        <taxon>Dothideomycetidae</taxon>
        <taxon>Dothideales</taxon>
        <taxon>Zalariaceae</taxon>
        <taxon>Zalaria</taxon>
    </lineage>
</organism>
<evidence type="ECO:0000313" key="2">
    <source>
        <dbReference type="Proteomes" id="UP001320706"/>
    </source>
</evidence>
<comment type="caution">
    <text evidence="1">The sequence shown here is derived from an EMBL/GenBank/DDBJ whole genome shotgun (WGS) entry which is preliminary data.</text>
</comment>
<dbReference type="EMBL" id="JAMKPW020000044">
    <property type="protein sequence ID" value="KAK8192696.1"/>
    <property type="molecule type" value="Genomic_DNA"/>
</dbReference>
<sequence length="288" mass="32081">MKKNLLLCFDAFGTIFTPRQAIFEQYGEAARRFGLSGFMDEQVASSFKQAFKDESKKNPNYGRATGLGATAWWTNIINKTFQPLLPPNQAIPKGLAPALIHRFSSSEGYLMFPDAYRYLKKRSEAEQKGEKGDARTVVGVITNSDDRVPDVLSSLGLNVHHLRYGDPAEKCSDVAHTQCQTADIDFVIMSYDVGFEKPHRKIFDAATDMLENMLSAEGVAKPALDDWTLLYVGDEPEKDAKGALDAGWDAILVDRDAQYGSVAEQRPEISIIKDFDGLDQLRDRYPGI</sequence>
<keyword evidence="2" id="KW-1185">Reference proteome</keyword>
<evidence type="ECO:0000313" key="1">
    <source>
        <dbReference type="EMBL" id="KAK8192696.1"/>
    </source>
</evidence>
<protein>
    <submittedName>
        <fullName evidence="1">Uncharacterized protein</fullName>
    </submittedName>
</protein>
<dbReference type="Proteomes" id="UP001320706">
    <property type="component" value="Unassembled WGS sequence"/>
</dbReference>
<proteinExistence type="predicted"/>
<accession>A0ACC3S3R6</accession>
<name>A0ACC3S3R6_9PEZI</name>